<organism evidence="2 3">
    <name type="scientific">Agaricus bisporus var. burnettii</name>
    <dbReference type="NCBI Taxonomy" id="192524"/>
    <lineage>
        <taxon>Eukaryota</taxon>
        <taxon>Fungi</taxon>
        <taxon>Dikarya</taxon>
        <taxon>Basidiomycota</taxon>
        <taxon>Agaricomycotina</taxon>
        <taxon>Agaricomycetes</taxon>
        <taxon>Agaricomycetidae</taxon>
        <taxon>Agaricales</taxon>
        <taxon>Agaricineae</taxon>
        <taxon>Agaricaceae</taxon>
        <taxon>Agaricus</taxon>
    </lineage>
</organism>
<reference evidence="2 3" key="1">
    <citation type="journal article" name="Sci. Rep.">
        <title>Telomere-to-telomere assembled and centromere annotated genomes of the two main subspecies of the button mushroom Agaricus bisporus reveal especially polymorphic chromosome ends.</title>
        <authorList>
            <person name="Sonnenberg A.S.M."/>
            <person name="Sedaghat-Telgerd N."/>
            <person name="Lavrijssen B."/>
            <person name="Ohm R.A."/>
            <person name="Hendrickx P.M."/>
            <person name="Scholtmeijer K."/>
            <person name="Baars J.J.P."/>
            <person name="van Peer A."/>
        </authorList>
    </citation>
    <scope>NUCLEOTIDE SEQUENCE [LARGE SCALE GENOMIC DNA]</scope>
    <source>
        <strain evidence="2 3">H119_p4</strain>
    </source>
</reference>
<comment type="caution">
    <text evidence="2">The sequence shown here is derived from an EMBL/GenBank/DDBJ whole genome shotgun (WGS) entry which is preliminary data.</text>
</comment>
<gene>
    <name evidence="2" type="ORF">Agabi119p4_5499</name>
</gene>
<dbReference type="OMA" id="CTIGYKR"/>
<dbReference type="Pfam" id="PF01323">
    <property type="entry name" value="DSBA"/>
    <property type="match status" value="1"/>
</dbReference>
<dbReference type="SUPFAM" id="SSF52833">
    <property type="entry name" value="Thioredoxin-like"/>
    <property type="match status" value="1"/>
</dbReference>
<dbReference type="PANTHER" id="PTHR13887:SF41">
    <property type="entry name" value="THIOREDOXIN SUPERFAMILY PROTEIN"/>
    <property type="match status" value="1"/>
</dbReference>
<protein>
    <recommendedName>
        <fullName evidence="1">DSBA-like thioredoxin domain-containing protein</fullName>
    </recommendedName>
</protein>
<dbReference type="PANTHER" id="PTHR13887">
    <property type="entry name" value="GLUTATHIONE S-TRANSFERASE KAPPA"/>
    <property type="match status" value="1"/>
</dbReference>
<evidence type="ECO:0000313" key="2">
    <source>
        <dbReference type="EMBL" id="KAF7773332.1"/>
    </source>
</evidence>
<accession>A0A8H7F1T7</accession>
<dbReference type="AlphaFoldDB" id="A0A8H7F1T7"/>
<dbReference type="GO" id="GO:0016491">
    <property type="term" value="F:oxidoreductase activity"/>
    <property type="evidence" value="ECO:0007669"/>
    <property type="project" value="InterPro"/>
</dbReference>
<name>A0A8H7F1T7_AGABI</name>
<dbReference type="EMBL" id="JABXXO010000007">
    <property type="protein sequence ID" value="KAF7773332.1"/>
    <property type="molecule type" value="Genomic_DNA"/>
</dbReference>
<feature type="domain" description="DSBA-like thioredoxin" evidence="1">
    <location>
        <begin position="9"/>
        <end position="211"/>
    </location>
</feature>
<dbReference type="Gene3D" id="3.40.30.10">
    <property type="entry name" value="Glutaredoxin"/>
    <property type="match status" value="1"/>
</dbReference>
<evidence type="ECO:0000313" key="3">
    <source>
        <dbReference type="Proteomes" id="UP000629468"/>
    </source>
</evidence>
<evidence type="ECO:0000259" key="1">
    <source>
        <dbReference type="Pfam" id="PF01323"/>
    </source>
</evidence>
<dbReference type="InterPro" id="IPR036249">
    <property type="entry name" value="Thioredoxin-like_sf"/>
</dbReference>
<dbReference type="InterPro" id="IPR001853">
    <property type="entry name" value="DSBA-like_thioredoxin_dom"/>
</dbReference>
<proteinExistence type="predicted"/>
<sequence length="242" mass="26348">MSTRVVKLAVVSDFVCTSCYIIQHELTTAIDYCKRMELPLEFQFQHIPFRLIGPNCLKPNTTITKSKFYDCLLGEERGASLRRNVAKWAEEKNIPISFNGLVGQTTGAHRLCFKAAQVGGQELQLKLITALFEAHLIHDKDTSDVNVLADTADSVGVMTRDEALEFLETDEFDAEVKKIADAARTKGISGVPITIIDGKWAVSGGQSADVFIQIFKKLAACGINSSPSALPGPAVPTQICSS</sequence>
<dbReference type="Proteomes" id="UP000629468">
    <property type="component" value="Unassembled WGS sequence"/>
</dbReference>